<dbReference type="InterPro" id="IPR013078">
    <property type="entry name" value="His_Pase_superF_clade-1"/>
</dbReference>
<proteinExistence type="predicted"/>
<comment type="caution">
    <text evidence="1">The sequence shown here is derived from an EMBL/GenBank/DDBJ whole genome shotgun (WGS) entry which is preliminary data.</text>
</comment>
<reference evidence="1" key="1">
    <citation type="submission" date="2016-10" db="EMBL/GenBank/DDBJ databases">
        <title>Sequence of Gallionella enrichment culture.</title>
        <authorList>
            <person name="Poehlein A."/>
            <person name="Muehling M."/>
            <person name="Daniel R."/>
        </authorList>
    </citation>
    <scope>NUCLEOTIDE SEQUENCE</scope>
</reference>
<name>A0A1J5SIA8_9ZZZZ</name>
<dbReference type="AlphaFoldDB" id="A0A1J5SIA8"/>
<dbReference type="EMBL" id="MLJW01000033">
    <property type="protein sequence ID" value="OIR08175.1"/>
    <property type="molecule type" value="Genomic_DNA"/>
</dbReference>
<dbReference type="SUPFAM" id="SSF53254">
    <property type="entry name" value="Phosphoglycerate mutase-like"/>
    <property type="match status" value="1"/>
</dbReference>
<gene>
    <name evidence="1" type="primary">sixA_2</name>
    <name evidence="1" type="ORF">GALL_96760</name>
</gene>
<dbReference type="Pfam" id="PF00300">
    <property type="entry name" value="His_Phos_1"/>
    <property type="match status" value="1"/>
</dbReference>
<accession>A0A1J5SIA8</accession>
<dbReference type="CDD" id="cd07040">
    <property type="entry name" value="HP"/>
    <property type="match status" value="1"/>
</dbReference>
<dbReference type="NCBIfam" id="TIGR00249">
    <property type="entry name" value="sixA"/>
    <property type="match status" value="1"/>
</dbReference>
<dbReference type="EC" id="3.1.3.-" evidence="1"/>
<sequence length="181" mass="20254">MKRRLFLIRHADAAEGRDDAVRPLSHKGEETVRRVAFALRASGEFKADRIWHSPLLRARQTARLLAEGVALDLASLEAVRGMLPSDDPRWLAAAVDKGRKRLALVGHEPHLGLLAGLLVFGEAIPEAFKLRKGAVLCLDREEAPAKDRRGVQRWRVRWLLDPELLAGGAMPWRVPARRSDD</sequence>
<evidence type="ECO:0000313" key="1">
    <source>
        <dbReference type="EMBL" id="OIR08175.1"/>
    </source>
</evidence>
<dbReference type="InterPro" id="IPR029033">
    <property type="entry name" value="His_PPase_superfam"/>
</dbReference>
<keyword evidence="1" id="KW-0378">Hydrolase</keyword>
<protein>
    <submittedName>
        <fullName evidence="1">Phosphohistidine phosphatase SixA</fullName>
        <ecNumber evidence="1">3.1.3.-</ecNumber>
    </submittedName>
</protein>
<dbReference type="GO" id="GO:0005737">
    <property type="term" value="C:cytoplasm"/>
    <property type="evidence" value="ECO:0007669"/>
    <property type="project" value="InterPro"/>
</dbReference>
<dbReference type="Gene3D" id="3.40.50.1240">
    <property type="entry name" value="Phosphoglycerate mutase-like"/>
    <property type="match status" value="1"/>
</dbReference>
<organism evidence="1">
    <name type="scientific">mine drainage metagenome</name>
    <dbReference type="NCBI Taxonomy" id="410659"/>
    <lineage>
        <taxon>unclassified sequences</taxon>
        <taxon>metagenomes</taxon>
        <taxon>ecological metagenomes</taxon>
    </lineage>
</organism>
<dbReference type="InterPro" id="IPR004449">
    <property type="entry name" value="SixA"/>
</dbReference>
<dbReference type="SMART" id="SM00855">
    <property type="entry name" value="PGAM"/>
    <property type="match status" value="1"/>
</dbReference>
<dbReference type="GO" id="GO:0101006">
    <property type="term" value="F:protein histidine phosphatase activity"/>
    <property type="evidence" value="ECO:0007669"/>
    <property type="project" value="InterPro"/>
</dbReference>